<feature type="domain" description="FHA" evidence="13">
    <location>
        <begin position="56"/>
        <end position="116"/>
    </location>
</feature>
<sequence>MEILNNEENINIDTHKDVGCLLIFDNSSSGESIVDSFPLYNGENMIDNIGNQSGVGNISIHHNSSSSECAVIYCENGEFFVEDRGIKNGTYRNKPNNKILPFCKYEVIPGSVLYFGNVKVKLIKYGECSEGISTPIWNRDINLEQTQINEEENSDFKENTKHNKESNDKFSEKMKISDELIKNKHIDEIQKPRKCRNNETYPNIPDKKKKKKETDSVFKPVSNELANVCSFVKENSSDEIINTREYSNQITIIWTGCSPTNKDIDILERYNIQTIEQEDFELMYNSVTHLIAPSIKRTLKFLWAVCKGISIITPQTLKAALALKSYDSIITAINKAPLLYDSAGERKFGFQLSNSINKARKKPLFEGFYIFICSSIKSPSPSELTWLCKSAQAKIITSINEFKNIPQSKLIIIGNASDIKIHKPYTVHSIDIVLNGILKQEIDFISYILN</sequence>
<keyword evidence="4" id="KW-0158">Chromosome</keyword>
<organism evidence="16 17">
    <name type="scientific">Cryptosporidium andersoni</name>
    <dbReference type="NCBI Taxonomy" id="117008"/>
    <lineage>
        <taxon>Eukaryota</taxon>
        <taxon>Sar</taxon>
        <taxon>Alveolata</taxon>
        <taxon>Apicomplexa</taxon>
        <taxon>Conoidasida</taxon>
        <taxon>Coccidia</taxon>
        <taxon>Eucoccidiorida</taxon>
        <taxon>Eimeriorina</taxon>
        <taxon>Cryptosporidiidae</taxon>
        <taxon>Cryptosporidium</taxon>
    </lineage>
</organism>
<dbReference type="Gene3D" id="2.60.200.20">
    <property type="match status" value="1"/>
</dbReference>
<dbReference type="AlphaFoldDB" id="A0A1J4MRG2"/>
<evidence type="ECO:0000256" key="7">
    <source>
        <dbReference type="ARBA" id="ARBA00022763"/>
    </source>
</evidence>
<dbReference type="Proteomes" id="UP000186804">
    <property type="component" value="Unassembled WGS sequence"/>
</dbReference>
<name>A0A1J4MRG2_9CRYT</name>
<evidence type="ECO:0000256" key="1">
    <source>
        <dbReference type="ARBA" id="ARBA00004123"/>
    </source>
</evidence>
<dbReference type="EMBL" id="LRBS01000049">
    <property type="protein sequence ID" value="OII76841.1"/>
    <property type="molecule type" value="Genomic_DNA"/>
</dbReference>
<dbReference type="PANTHER" id="PTHR23196:SF1">
    <property type="entry name" value="PAX-INTERACTING PROTEIN 1"/>
    <property type="match status" value="1"/>
</dbReference>
<dbReference type="Gene3D" id="3.40.50.10190">
    <property type="entry name" value="BRCT domain"/>
    <property type="match status" value="2"/>
</dbReference>
<evidence type="ECO:0000256" key="6">
    <source>
        <dbReference type="ARBA" id="ARBA00022737"/>
    </source>
</evidence>
<dbReference type="RefSeq" id="XP_067068687.1">
    <property type="nucleotide sequence ID" value="XM_067212646.1"/>
</dbReference>
<comment type="subcellular location">
    <subcellularLocation>
        <location evidence="2">Chromosome</location>
    </subcellularLocation>
    <subcellularLocation>
        <location evidence="1">Nucleus</location>
    </subcellularLocation>
</comment>
<dbReference type="InterPro" id="IPR008984">
    <property type="entry name" value="SMAD_FHA_dom_sf"/>
</dbReference>
<protein>
    <recommendedName>
        <fullName evidence="3">Mediator of DNA damage checkpoint protein 1</fullName>
    </recommendedName>
</protein>
<evidence type="ECO:0000256" key="8">
    <source>
        <dbReference type="ARBA" id="ARBA00022843"/>
    </source>
</evidence>
<dbReference type="InterPro" id="IPR051579">
    <property type="entry name" value="DDR_Transcriptional_Reg"/>
</dbReference>
<feature type="domain" description="BRCT" evidence="14">
    <location>
        <begin position="363"/>
        <end position="443"/>
    </location>
</feature>
<dbReference type="GeneID" id="92366600"/>
<evidence type="ECO:0000259" key="15">
    <source>
        <dbReference type="Pfam" id="PF16770"/>
    </source>
</evidence>
<evidence type="ECO:0000313" key="17">
    <source>
        <dbReference type="Proteomes" id="UP000186804"/>
    </source>
</evidence>
<feature type="domain" description="BRCT" evidence="15">
    <location>
        <begin position="242"/>
        <end position="323"/>
    </location>
</feature>
<dbReference type="SUPFAM" id="SSF52113">
    <property type="entry name" value="BRCT domain"/>
    <property type="match status" value="1"/>
</dbReference>
<keyword evidence="7" id="KW-0227">DNA damage</keyword>
<dbReference type="GO" id="GO:0005694">
    <property type="term" value="C:chromosome"/>
    <property type="evidence" value="ECO:0007669"/>
    <property type="project" value="UniProtKB-SubCell"/>
</dbReference>
<evidence type="ECO:0000256" key="5">
    <source>
        <dbReference type="ARBA" id="ARBA00022499"/>
    </source>
</evidence>
<evidence type="ECO:0000256" key="12">
    <source>
        <dbReference type="SAM" id="MobiDB-lite"/>
    </source>
</evidence>
<dbReference type="InterPro" id="IPR001357">
    <property type="entry name" value="BRCT_dom"/>
</dbReference>
<dbReference type="Pfam" id="PF16770">
    <property type="entry name" value="RTT107_BRCT_5"/>
    <property type="match status" value="1"/>
</dbReference>
<dbReference type="Pfam" id="PF00498">
    <property type="entry name" value="FHA"/>
    <property type="match status" value="1"/>
</dbReference>
<keyword evidence="5" id="KW-1017">Isopeptide bond</keyword>
<evidence type="ECO:0000256" key="2">
    <source>
        <dbReference type="ARBA" id="ARBA00004286"/>
    </source>
</evidence>
<evidence type="ECO:0000259" key="14">
    <source>
        <dbReference type="Pfam" id="PF16589"/>
    </source>
</evidence>
<gene>
    <name evidence="16" type="ORF">cand_024160</name>
</gene>
<feature type="region of interest" description="Disordered" evidence="12">
    <location>
        <begin position="196"/>
        <end position="215"/>
    </location>
</feature>
<dbReference type="OrthoDB" id="342264at2759"/>
<evidence type="ECO:0000256" key="11">
    <source>
        <dbReference type="ARBA" id="ARBA00023306"/>
    </source>
</evidence>
<keyword evidence="8" id="KW-0832">Ubl conjugation</keyword>
<accession>A0A1J4MRG2</accession>
<evidence type="ECO:0000256" key="4">
    <source>
        <dbReference type="ARBA" id="ARBA00022454"/>
    </source>
</evidence>
<dbReference type="VEuPathDB" id="CryptoDB:cand_024160"/>
<evidence type="ECO:0000256" key="10">
    <source>
        <dbReference type="ARBA" id="ARBA00023242"/>
    </source>
</evidence>
<dbReference type="GO" id="GO:0006974">
    <property type="term" value="P:DNA damage response"/>
    <property type="evidence" value="ECO:0007669"/>
    <property type="project" value="UniProtKB-KW"/>
</dbReference>
<keyword evidence="17" id="KW-1185">Reference proteome</keyword>
<dbReference type="PANTHER" id="PTHR23196">
    <property type="entry name" value="PAX TRANSCRIPTION ACTIVATION DOMAIN INTERACTING PROTEIN"/>
    <property type="match status" value="1"/>
</dbReference>
<keyword evidence="6" id="KW-0677">Repeat</keyword>
<dbReference type="CDD" id="cd18432">
    <property type="entry name" value="BRCT_PAXIP1_rpt6_like"/>
    <property type="match status" value="1"/>
</dbReference>
<proteinExistence type="predicted"/>
<dbReference type="Pfam" id="PF16589">
    <property type="entry name" value="BRCT_2"/>
    <property type="match status" value="1"/>
</dbReference>
<dbReference type="InterPro" id="IPR000253">
    <property type="entry name" value="FHA_dom"/>
</dbReference>
<keyword evidence="10" id="KW-0539">Nucleus</keyword>
<reference evidence="16 17" key="1">
    <citation type="submission" date="2016-10" db="EMBL/GenBank/DDBJ databases">
        <title>Reductive evolution of mitochondrial metabolism and differential evolution of invasion-related proteins in Cryptosporidium.</title>
        <authorList>
            <person name="Liu S."/>
            <person name="Roellig D.M."/>
            <person name="Guo Y."/>
            <person name="Li N."/>
            <person name="Frace M.A."/>
            <person name="Tang K."/>
            <person name="Zhang L."/>
            <person name="Feng Y."/>
            <person name="Xiao L."/>
        </authorList>
    </citation>
    <scope>NUCLEOTIDE SEQUENCE [LARGE SCALE GENOMIC DNA]</scope>
    <source>
        <strain evidence="16">30847</strain>
    </source>
</reference>
<evidence type="ECO:0000256" key="9">
    <source>
        <dbReference type="ARBA" id="ARBA00022990"/>
    </source>
</evidence>
<comment type="caution">
    <text evidence="16">The sequence shown here is derived from an EMBL/GenBank/DDBJ whole genome shotgun (WGS) entry which is preliminary data.</text>
</comment>
<evidence type="ECO:0000313" key="16">
    <source>
        <dbReference type="EMBL" id="OII76841.1"/>
    </source>
</evidence>
<keyword evidence="9" id="KW-0007">Acetylation</keyword>
<dbReference type="GO" id="GO:0005634">
    <property type="term" value="C:nucleus"/>
    <property type="evidence" value="ECO:0007669"/>
    <property type="project" value="UniProtKB-SubCell"/>
</dbReference>
<keyword evidence="11" id="KW-0131">Cell cycle</keyword>
<evidence type="ECO:0000256" key="3">
    <source>
        <dbReference type="ARBA" id="ARBA00015014"/>
    </source>
</evidence>
<dbReference type="SUPFAM" id="SSF49879">
    <property type="entry name" value="SMAD/FHA domain"/>
    <property type="match status" value="1"/>
</dbReference>
<evidence type="ECO:0000259" key="13">
    <source>
        <dbReference type="Pfam" id="PF00498"/>
    </source>
</evidence>
<dbReference type="InterPro" id="IPR036420">
    <property type="entry name" value="BRCT_dom_sf"/>
</dbReference>